<evidence type="ECO:0000313" key="2">
    <source>
        <dbReference type="Proteomes" id="UP000254817"/>
    </source>
</evidence>
<evidence type="ECO:0000313" key="1">
    <source>
        <dbReference type="EMBL" id="STG52632.1"/>
    </source>
</evidence>
<proteinExistence type="predicted"/>
<dbReference type="AlphaFoldDB" id="A0A376MQF4"/>
<reference evidence="1 2" key="1">
    <citation type="submission" date="2018-06" db="EMBL/GenBank/DDBJ databases">
        <authorList>
            <consortium name="Pathogen Informatics"/>
            <person name="Doyle S."/>
        </authorList>
    </citation>
    <scope>NUCLEOTIDE SEQUENCE [LARGE SCALE GENOMIC DNA]</scope>
    <source>
        <strain evidence="1 2">NCTC11112</strain>
    </source>
</reference>
<dbReference type="SUPFAM" id="SSF55961">
    <property type="entry name" value="Bet v1-like"/>
    <property type="match status" value="1"/>
</dbReference>
<name>A0A376MQF4_ECOLX</name>
<dbReference type="Gene3D" id="3.30.530.20">
    <property type="match status" value="1"/>
</dbReference>
<dbReference type="EMBL" id="UGAW01000001">
    <property type="protein sequence ID" value="STG52632.1"/>
    <property type="molecule type" value="Genomic_DNA"/>
</dbReference>
<dbReference type="InterPro" id="IPR023393">
    <property type="entry name" value="START-like_dom_sf"/>
</dbReference>
<dbReference type="InterPro" id="IPR019587">
    <property type="entry name" value="Polyketide_cyclase/dehydratase"/>
</dbReference>
<dbReference type="PANTHER" id="PTHR39332">
    <property type="entry name" value="BLL4707 PROTEIN"/>
    <property type="match status" value="1"/>
</dbReference>
<dbReference type="CDD" id="cd07821">
    <property type="entry name" value="PYR_PYL_RCAR_like"/>
    <property type="match status" value="1"/>
</dbReference>
<dbReference type="Pfam" id="PF10604">
    <property type="entry name" value="Polyketide_cyc2"/>
    <property type="match status" value="1"/>
</dbReference>
<accession>A0A376MQF4</accession>
<gene>
    <name evidence="1" type="ORF">NCTC11112_03143</name>
</gene>
<sequence length="150" mass="16455">MAKTTVSIEIPASADTVWQLMGGFYALPDWLPFIPKSVVTEGGRVRSLTTSDGGTVVERLEAFDNRQRSYTYSIIQAPFPVVDYLSTITVHETADSQVSRVEWFGEFTPVNVTKRRGRSAVYRHLSGWSQGAEGQLCCLMQSTGVGTSGV</sequence>
<protein>
    <submittedName>
        <fullName evidence="1">Polyketide cyclase / dehydrase and lipid transport</fullName>
    </submittedName>
</protein>
<organism evidence="1 2">
    <name type="scientific">Escherichia coli</name>
    <dbReference type="NCBI Taxonomy" id="562"/>
    <lineage>
        <taxon>Bacteria</taxon>
        <taxon>Pseudomonadati</taxon>
        <taxon>Pseudomonadota</taxon>
        <taxon>Gammaproteobacteria</taxon>
        <taxon>Enterobacterales</taxon>
        <taxon>Enterobacteriaceae</taxon>
        <taxon>Escherichia</taxon>
    </lineage>
</organism>
<dbReference type="Proteomes" id="UP000254817">
    <property type="component" value="Unassembled WGS sequence"/>
</dbReference>
<dbReference type="PANTHER" id="PTHR39332:SF7">
    <property type="entry name" value="SRPBCC FAMILY PROTEIN"/>
    <property type="match status" value="1"/>
</dbReference>